<gene>
    <name evidence="2" type="ORF">RIF29_40320</name>
</gene>
<keyword evidence="3" id="KW-1185">Reference proteome</keyword>
<accession>A0AAN9HQJ2</accession>
<evidence type="ECO:0000313" key="2">
    <source>
        <dbReference type="EMBL" id="KAK7245474.1"/>
    </source>
</evidence>
<comment type="caution">
    <text evidence="2">The sequence shown here is derived from an EMBL/GenBank/DDBJ whole genome shotgun (WGS) entry which is preliminary data.</text>
</comment>
<sequence>MKKCGRELGSHGTKRRNRTLKRQWILALFREVSKKRKNKMLGSCCSCIISSSLTQIASPFSSLNSKFPHSPSPSSLPYPDRFTEGGCT</sequence>
<name>A0AAN9HQJ2_CROPI</name>
<evidence type="ECO:0000313" key="3">
    <source>
        <dbReference type="Proteomes" id="UP001372338"/>
    </source>
</evidence>
<dbReference type="AlphaFoldDB" id="A0AAN9HQJ2"/>
<organism evidence="2 3">
    <name type="scientific">Crotalaria pallida</name>
    <name type="common">Smooth rattlebox</name>
    <name type="synonym">Crotalaria striata</name>
    <dbReference type="NCBI Taxonomy" id="3830"/>
    <lineage>
        <taxon>Eukaryota</taxon>
        <taxon>Viridiplantae</taxon>
        <taxon>Streptophyta</taxon>
        <taxon>Embryophyta</taxon>
        <taxon>Tracheophyta</taxon>
        <taxon>Spermatophyta</taxon>
        <taxon>Magnoliopsida</taxon>
        <taxon>eudicotyledons</taxon>
        <taxon>Gunneridae</taxon>
        <taxon>Pentapetalae</taxon>
        <taxon>rosids</taxon>
        <taxon>fabids</taxon>
        <taxon>Fabales</taxon>
        <taxon>Fabaceae</taxon>
        <taxon>Papilionoideae</taxon>
        <taxon>50 kb inversion clade</taxon>
        <taxon>genistoids sensu lato</taxon>
        <taxon>core genistoids</taxon>
        <taxon>Crotalarieae</taxon>
        <taxon>Crotalaria</taxon>
    </lineage>
</organism>
<proteinExistence type="predicted"/>
<reference evidence="2 3" key="1">
    <citation type="submission" date="2024-01" db="EMBL/GenBank/DDBJ databases">
        <title>The genomes of 5 underutilized Papilionoideae crops provide insights into root nodulation and disease resistanc.</title>
        <authorList>
            <person name="Yuan L."/>
        </authorList>
    </citation>
    <scope>NUCLEOTIDE SEQUENCE [LARGE SCALE GENOMIC DNA]</scope>
    <source>
        <strain evidence="2">ZHUSHIDOU_FW_LH</strain>
        <tissue evidence="2">Leaf</tissue>
    </source>
</reference>
<dbReference type="Proteomes" id="UP001372338">
    <property type="component" value="Unassembled WGS sequence"/>
</dbReference>
<evidence type="ECO:0000256" key="1">
    <source>
        <dbReference type="SAM" id="MobiDB-lite"/>
    </source>
</evidence>
<dbReference type="EMBL" id="JAYWIO010000008">
    <property type="protein sequence ID" value="KAK7245474.1"/>
    <property type="molecule type" value="Genomic_DNA"/>
</dbReference>
<feature type="region of interest" description="Disordered" evidence="1">
    <location>
        <begin position="64"/>
        <end position="88"/>
    </location>
</feature>
<protein>
    <submittedName>
        <fullName evidence="2">Uncharacterized protein</fullName>
    </submittedName>
</protein>